<feature type="domain" description="Cadherin" evidence="12">
    <location>
        <begin position="132"/>
        <end position="244"/>
    </location>
</feature>
<organism evidence="13 14">
    <name type="scientific">Rotaria socialis</name>
    <dbReference type="NCBI Taxonomy" id="392032"/>
    <lineage>
        <taxon>Eukaryota</taxon>
        <taxon>Metazoa</taxon>
        <taxon>Spiralia</taxon>
        <taxon>Gnathifera</taxon>
        <taxon>Rotifera</taxon>
        <taxon>Eurotatoria</taxon>
        <taxon>Bdelloidea</taxon>
        <taxon>Philodinida</taxon>
        <taxon>Philodinidae</taxon>
        <taxon>Rotaria</taxon>
    </lineage>
</organism>
<feature type="transmembrane region" description="Helical" evidence="10">
    <location>
        <begin position="594"/>
        <end position="620"/>
    </location>
</feature>
<reference evidence="13" key="1">
    <citation type="submission" date="2021-02" db="EMBL/GenBank/DDBJ databases">
        <authorList>
            <person name="Nowell W R."/>
        </authorList>
    </citation>
    <scope>NUCLEOTIDE SEQUENCE</scope>
</reference>
<dbReference type="AlphaFoldDB" id="A0A821DJT5"/>
<evidence type="ECO:0000256" key="7">
    <source>
        <dbReference type="ARBA" id="ARBA00023136"/>
    </source>
</evidence>
<feature type="region of interest" description="Disordered" evidence="9">
    <location>
        <begin position="671"/>
        <end position="738"/>
    </location>
</feature>
<dbReference type="PRINTS" id="PR00205">
    <property type="entry name" value="CADHERIN"/>
</dbReference>
<evidence type="ECO:0000256" key="4">
    <source>
        <dbReference type="ARBA" id="ARBA00022837"/>
    </source>
</evidence>
<proteinExistence type="predicted"/>
<keyword evidence="3" id="KW-0677">Repeat</keyword>
<evidence type="ECO:0000259" key="12">
    <source>
        <dbReference type="PROSITE" id="PS50268"/>
    </source>
</evidence>
<evidence type="ECO:0000313" key="14">
    <source>
        <dbReference type="Proteomes" id="UP000663848"/>
    </source>
</evidence>
<dbReference type="PANTHER" id="PTHR24025:SF23">
    <property type="entry name" value="NEURAL-CADHERIN"/>
    <property type="match status" value="1"/>
</dbReference>
<feature type="compositionally biased region" description="Low complexity" evidence="9">
    <location>
        <begin position="831"/>
        <end position="848"/>
    </location>
</feature>
<gene>
    <name evidence="13" type="ORF">QYT958_LOCUS12971</name>
</gene>
<dbReference type="GO" id="GO:0005509">
    <property type="term" value="F:calcium ion binding"/>
    <property type="evidence" value="ECO:0007669"/>
    <property type="project" value="UniProtKB-UniRule"/>
</dbReference>
<feature type="domain" description="Cadherin" evidence="12">
    <location>
        <begin position="356"/>
        <end position="457"/>
    </location>
</feature>
<sequence length="848" mass="94918">MQIIQFLLLFLLYLKPIYTAIQRLTPISLNEQSSIGTSIYDLSRVYSSSSNLYKFSFLSDSSPHNSFFIIDSLTGRISIKRMIDREELCQTHICNCERCILTLEIIASSQSIDILSLDITIININDNQPLFPISIFHIRLSENTDIGYISSFPSAADLDFQDRLEYRILAFNESSDQDLFETFSLVNLHTENQLGLRLLKSLDREKRTIYKMRISASDGARPSLITQKDITIVLLDINDSPPLLDRYPSPININENNPPNIKLVQFHAQDFDAPNSSNSLLTYSLISSNNSRLFHIDPLTGIFSVGKNISFDYESQSKYNLILNISDHGKNPKHLETLHSFVVYINDINDNKPKFQQDSYSFRVQENIPIGTLIGQITASDLDTNTTIHYELTCIDDQDVFEINLLNGQLRTKAILDYENHPLHRLYVTAKDNDYLHSDRVTVVIELIDINDNTPIIEPLSAIYIPSELLETSQSKSITITNINAHDRDSGMNGNLTYTIIDGNQNDYFQINSLNGTIYAQSNSLRQGHHRLTVKVCDQNELIPKCSTIDINIKVGEYINKLFYTASINSQPLIDKIQGKEHTLDYETILTREIIIVVIVSTILTLVFSITMGILIAVFCKQKRCKHLNRSSLTKPCELLQSTDADKLLTTTATIQSNKLNGHHHLEPYDDIKRLAGGGGGGGSSEDSCYGSNDLSRSSSSAHGVARPLLTAQHRSSSLSSTSVDYAVPTQRHQSSTNNKSATMVVVGIHQSISNAVDDNNIQQQCHPLKTFHSPATSSSLSNHYNLKKTVQAFTRRPVADLQSTYLTYDSIDVPPPPPPANSNMLYPNHSSAACSSTGSSTSREYSI</sequence>
<dbReference type="FunFam" id="2.60.40.60:FF:000020">
    <property type="entry name" value="Dachsous cadherin-related 1b"/>
    <property type="match status" value="1"/>
</dbReference>
<dbReference type="InterPro" id="IPR002126">
    <property type="entry name" value="Cadherin-like_dom"/>
</dbReference>
<protein>
    <recommendedName>
        <fullName evidence="12">Cadherin domain-containing protein</fullName>
    </recommendedName>
</protein>
<feature type="compositionally biased region" description="Polar residues" evidence="9">
    <location>
        <begin position="713"/>
        <end position="724"/>
    </location>
</feature>
<dbReference type="SMART" id="SM00112">
    <property type="entry name" value="CA"/>
    <property type="match status" value="5"/>
</dbReference>
<name>A0A821DJT5_9BILA</name>
<dbReference type="EMBL" id="CAJOBR010001621">
    <property type="protein sequence ID" value="CAF4622915.1"/>
    <property type="molecule type" value="Genomic_DNA"/>
</dbReference>
<dbReference type="PROSITE" id="PS50268">
    <property type="entry name" value="CADHERIN_2"/>
    <property type="match status" value="5"/>
</dbReference>
<evidence type="ECO:0000256" key="10">
    <source>
        <dbReference type="SAM" id="Phobius"/>
    </source>
</evidence>
<evidence type="ECO:0000256" key="8">
    <source>
        <dbReference type="PROSITE-ProRule" id="PRU00043"/>
    </source>
</evidence>
<dbReference type="InterPro" id="IPR015919">
    <property type="entry name" value="Cadherin-like_sf"/>
</dbReference>
<keyword evidence="4 8" id="KW-0106">Calcium</keyword>
<evidence type="ECO:0000256" key="5">
    <source>
        <dbReference type="ARBA" id="ARBA00022889"/>
    </source>
</evidence>
<feature type="domain" description="Cadherin" evidence="12">
    <location>
        <begin position="245"/>
        <end position="355"/>
    </location>
</feature>
<evidence type="ECO:0000256" key="11">
    <source>
        <dbReference type="SAM" id="SignalP"/>
    </source>
</evidence>
<keyword evidence="5" id="KW-0130">Cell adhesion</keyword>
<evidence type="ECO:0000256" key="9">
    <source>
        <dbReference type="SAM" id="MobiDB-lite"/>
    </source>
</evidence>
<dbReference type="InterPro" id="IPR050971">
    <property type="entry name" value="Cadherin-domain_protein"/>
</dbReference>
<evidence type="ECO:0000256" key="2">
    <source>
        <dbReference type="ARBA" id="ARBA00022692"/>
    </source>
</evidence>
<comment type="caution">
    <text evidence="13">The sequence shown here is derived from an EMBL/GenBank/DDBJ whole genome shotgun (WGS) entry which is preliminary data.</text>
</comment>
<accession>A0A821DJT5</accession>
<feature type="domain" description="Cadherin" evidence="12">
    <location>
        <begin position="461"/>
        <end position="574"/>
    </location>
</feature>
<evidence type="ECO:0000256" key="1">
    <source>
        <dbReference type="ARBA" id="ARBA00004370"/>
    </source>
</evidence>
<dbReference type="Gene3D" id="2.60.40.60">
    <property type="entry name" value="Cadherins"/>
    <property type="match status" value="5"/>
</dbReference>
<evidence type="ECO:0000256" key="3">
    <source>
        <dbReference type="ARBA" id="ARBA00022737"/>
    </source>
</evidence>
<evidence type="ECO:0000256" key="6">
    <source>
        <dbReference type="ARBA" id="ARBA00022989"/>
    </source>
</evidence>
<dbReference type="PROSITE" id="PS00232">
    <property type="entry name" value="CADHERIN_1"/>
    <property type="match status" value="2"/>
</dbReference>
<keyword evidence="6 10" id="KW-1133">Transmembrane helix</keyword>
<comment type="subcellular location">
    <subcellularLocation>
        <location evidence="1">Membrane</location>
    </subcellularLocation>
</comment>
<dbReference type="GO" id="GO:0005911">
    <property type="term" value="C:cell-cell junction"/>
    <property type="evidence" value="ECO:0007669"/>
    <property type="project" value="TreeGrafter"/>
</dbReference>
<feature type="domain" description="Cadherin" evidence="12">
    <location>
        <begin position="21"/>
        <end position="131"/>
    </location>
</feature>
<keyword evidence="7 10" id="KW-0472">Membrane</keyword>
<feature type="chain" id="PRO_5033066691" description="Cadherin domain-containing protein" evidence="11">
    <location>
        <begin position="20"/>
        <end position="848"/>
    </location>
</feature>
<feature type="compositionally biased region" description="Polar residues" evidence="9">
    <location>
        <begin position="685"/>
        <end position="702"/>
    </location>
</feature>
<keyword evidence="11" id="KW-0732">Signal</keyword>
<dbReference type="PANTHER" id="PTHR24025">
    <property type="entry name" value="DESMOGLEIN FAMILY MEMBER"/>
    <property type="match status" value="1"/>
</dbReference>
<dbReference type="CDD" id="cd11304">
    <property type="entry name" value="Cadherin_repeat"/>
    <property type="match status" value="5"/>
</dbReference>
<dbReference type="GO" id="GO:0005886">
    <property type="term" value="C:plasma membrane"/>
    <property type="evidence" value="ECO:0007669"/>
    <property type="project" value="InterPro"/>
</dbReference>
<dbReference type="GO" id="GO:0007156">
    <property type="term" value="P:homophilic cell adhesion via plasma membrane adhesion molecules"/>
    <property type="evidence" value="ECO:0007669"/>
    <property type="project" value="InterPro"/>
</dbReference>
<dbReference type="Pfam" id="PF00028">
    <property type="entry name" value="Cadherin"/>
    <property type="match status" value="3"/>
</dbReference>
<feature type="region of interest" description="Disordered" evidence="9">
    <location>
        <begin position="827"/>
        <end position="848"/>
    </location>
</feature>
<dbReference type="Proteomes" id="UP000663848">
    <property type="component" value="Unassembled WGS sequence"/>
</dbReference>
<dbReference type="InterPro" id="IPR020894">
    <property type="entry name" value="Cadherin_CS"/>
</dbReference>
<feature type="signal peptide" evidence="11">
    <location>
        <begin position="1"/>
        <end position="19"/>
    </location>
</feature>
<dbReference type="SUPFAM" id="SSF49313">
    <property type="entry name" value="Cadherin-like"/>
    <property type="match status" value="5"/>
</dbReference>
<evidence type="ECO:0000313" key="13">
    <source>
        <dbReference type="EMBL" id="CAF4622915.1"/>
    </source>
</evidence>
<keyword evidence="2 10" id="KW-0812">Transmembrane</keyword>